<dbReference type="PANTHER" id="PTHR38887">
    <property type="entry name" value="CHROMOSOME 21, WHOLE GENOME SHOTGUN SEQUENCE"/>
    <property type="match status" value="1"/>
</dbReference>
<gene>
    <name evidence="1" type="ORF">LTR24_002407</name>
</gene>
<evidence type="ECO:0000313" key="2">
    <source>
        <dbReference type="Proteomes" id="UP001345013"/>
    </source>
</evidence>
<proteinExistence type="predicted"/>
<sequence length="168" mass="18496">MFVESLHSALAVSRLLSVVYLGASAASVAPHGWAVLAGTVTQVIVGAAMKHQRRKRSHSYLDQINEQLFKLRGLYAVVMTYVPNAQRPVTSKQVNMNDLLAGKKRYNTSILGPKLVEEESYGELELPDSASLVFPGVDKVAKAQLLGENAMKRAARWTAEHVDRPQLR</sequence>
<accession>A0ABR0KJX4</accession>
<keyword evidence="2" id="KW-1185">Reference proteome</keyword>
<reference evidence="1 2" key="1">
    <citation type="submission" date="2023-08" db="EMBL/GenBank/DDBJ databases">
        <title>Black Yeasts Isolated from many extreme environments.</title>
        <authorList>
            <person name="Coleine C."/>
            <person name="Stajich J.E."/>
            <person name="Selbmann L."/>
        </authorList>
    </citation>
    <scope>NUCLEOTIDE SEQUENCE [LARGE SCALE GENOMIC DNA]</scope>
    <source>
        <strain evidence="1 2">CCFEE 5885</strain>
    </source>
</reference>
<organism evidence="1 2">
    <name type="scientific">Lithohypha guttulata</name>
    <dbReference type="NCBI Taxonomy" id="1690604"/>
    <lineage>
        <taxon>Eukaryota</taxon>
        <taxon>Fungi</taxon>
        <taxon>Dikarya</taxon>
        <taxon>Ascomycota</taxon>
        <taxon>Pezizomycotina</taxon>
        <taxon>Eurotiomycetes</taxon>
        <taxon>Chaetothyriomycetidae</taxon>
        <taxon>Chaetothyriales</taxon>
        <taxon>Trichomeriaceae</taxon>
        <taxon>Lithohypha</taxon>
    </lineage>
</organism>
<evidence type="ECO:0000313" key="1">
    <source>
        <dbReference type="EMBL" id="KAK5096966.1"/>
    </source>
</evidence>
<dbReference type="Proteomes" id="UP001345013">
    <property type="component" value="Unassembled WGS sequence"/>
</dbReference>
<protein>
    <submittedName>
        <fullName evidence="1">Uncharacterized protein</fullName>
    </submittedName>
</protein>
<dbReference type="PANTHER" id="PTHR38887:SF1">
    <property type="entry name" value="RAS MODIFICATION PROTEIN ERF4"/>
    <property type="match status" value="1"/>
</dbReference>
<comment type="caution">
    <text evidence="1">The sequence shown here is derived from an EMBL/GenBank/DDBJ whole genome shotgun (WGS) entry which is preliminary data.</text>
</comment>
<dbReference type="EMBL" id="JAVRRG010000020">
    <property type="protein sequence ID" value="KAK5096966.1"/>
    <property type="molecule type" value="Genomic_DNA"/>
</dbReference>
<name>A0ABR0KJX4_9EURO</name>
<dbReference type="InterPro" id="IPR053221">
    <property type="entry name" value="Burnettramic_acid_biosynth"/>
</dbReference>